<dbReference type="GO" id="GO:0006508">
    <property type="term" value="P:proteolysis"/>
    <property type="evidence" value="ECO:0007669"/>
    <property type="project" value="InterPro"/>
</dbReference>
<protein>
    <recommendedName>
        <fullName evidence="1">Peptidase M14 domain-containing protein</fullName>
    </recommendedName>
</protein>
<proteinExistence type="predicted"/>
<dbReference type="SUPFAM" id="SSF53187">
    <property type="entry name" value="Zn-dependent exopeptidases"/>
    <property type="match status" value="1"/>
</dbReference>
<evidence type="ECO:0000313" key="2">
    <source>
        <dbReference type="EMBL" id="SVA94062.1"/>
    </source>
</evidence>
<name>A0A381ZYW4_9ZZZZ</name>
<gene>
    <name evidence="2" type="ORF">METZ01_LOCUS146916</name>
</gene>
<sequence>MNHYLKKLLIVVPAIFLFGKEISVHPEPGKGVYNKPFFPMNDYRENILPPDSIWGFTLGSKPASHDDIISYFEYLDEVFSNAKLYDYGKTYEGRRLVYLVITSEKNFSRLDTIRDNISKISDPRTIDNSSEAKKIIENTPAIAWMSYSIHGDELSGADAGVQLAFQLLAGTDSYSTLIRDSLVVCIDPLQNPDGRTRFLSQMTQWSGAMVNYDIQSAHHRGNWPQGRGNHYLFDLNRDWF</sequence>
<dbReference type="Pfam" id="PF00246">
    <property type="entry name" value="Peptidase_M14"/>
    <property type="match status" value="1"/>
</dbReference>
<reference evidence="2" key="1">
    <citation type="submission" date="2018-05" db="EMBL/GenBank/DDBJ databases">
        <authorList>
            <person name="Lanie J.A."/>
            <person name="Ng W.-L."/>
            <person name="Kazmierczak K.M."/>
            <person name="Andrzejewski T.M."/>
            <person name="Davidsen T.M."/>
            <person name="Wayne K.J."/>
            <person name="Tettelin H."/>
            <person name="Glass J.I."/>
            <person name="Rusch D."/>
            <person name="Podicherti R."/>
            <person name="Tsui H.-C.T."/>
            <person name="Winkler M.E."/>
        </authorList>
    </citation>
    <scope>NUCLEOTIDE SEQUENCE</scope>
</reference>
<accession>A0A381ZYW4</accession>
<dbReference type="GO" id="GO:0008270">
    <property type="term" value="F:zinc ion binding"/>
    <property type="evidence" value="ECO:0007669"/>
    <property type="project" value="InterPro"/>
</dbReference>
<dbReference type="EMBL" id="UINC01023094">
    <property type="protein sequence ID" value="SVA94062.1"/>
    <property type="molecule type" value="Genomic_DNA"/>
</dbReference>
<organism evidence="2">
    <name type="scientific">marine metagenome</name>
    <dbReference type="NCBI Taxonomy" id="408172"/>
    <lineage>
        <taxon>unclassified sequences</taxon>
        <taxon>metagenomes</taxon>
        <taxon>ecological metagenomes</taxon>
    </lineage>
</organism>
<dbReference type="AlphaFoldDB" id="A0A381ZYW4"/>
<dbReference type="GO" id="GO:0004181">
    <property type="term" value="F:metallocarboxypeptidase activity"/>
    <property type="evidence" value="ECO:0007669"/>
    <property type="project" value="InterPro"/>
</dbReference>
<feature type="non-terminal residue" evidence="2">
    <location>
        <position position="240"/>
    </location>
</feature>
<dbReference type="Gene3D" id="3.40.630.10">
    <property type="entry name" value="Zn peptidases"/>
    <property type="match status" value="1"/>
</dbReference>
<evidence type="ECO:0000259" key="1">
    <source>
        <dbReference type="Pfam" id="PF00246"/>
    </source>
</evidence>
<feature type="domain" description="Peptidase M14" evidence="1">
    <location>
        <begin position="70"/>
        <end position="239"/>
    </location>
</feature>
<dbReference type="InterPro" id="IPR000834">
    <property type="entry name" value="Peptidase_M14"/>
</dbReference>